<dbReference type="AlphaFoldDB" id="A0A934S6H0"/>
<evidence type="ECO:0000313" key="2">
    <source>
        <dbReference type="EMBL" id="MBK1880269.1"/>
    </source>
</evidence>
<keyword evidence="1" id="KW-0732">Signal</keyword>
<feature type="signal peptide" evidence="1">
    <location>
        <begin position="1"/>
        <end position="24"/>
    </location>
</feature>
<proteinExistence type="predicted"/>
<reference evidence="2" key="1">
    <citation type="submission" date="2021-01" db="EMBL/GenBank/DDBJ databases">
        <title>Modified the classification status of verrucomicrobia.</title>
        <authorList>
            <person name="Feng X."/>
        </authorList>
    </citation>
    <scope>NUCLEOTIDE SEQUENCE</scope>
    <source>
        <strain evidence="2">KCTC 13126</strain>
    </source>
</reference>
<evidence type="ECO:0000313" key="3">
    <source>
        <dbReference type="Proteomes" id="UP000617628"/>
    </source>
</evidence>
<dbReference type="Pfam" id="PF11138">
    <property type="entry name" value="DUF2911"/>
    <property type="match status" value="1"/>
</dbReference>
<dbReference type="InterPro" id="IPR021314">
    <property type="entry name" value="DUF2911"/>
</dbReference>
<protein>
    <submittedName>
        <fullName evidence="2">DUF2911 domain-containing protein</fullName>
    </submittedName>
</protein>
<dbReference type="RefSeq" id="WP_200359049.1">
    <property type="nucleotide sequence ID" value="NZ_JAENIL010000078.1"/>
</dbReference>
<evidence type="ECO:0000256" key="1">
    <source>
        <dbReference type="SAM" id="SignalP"/>
    </source>
</evidence>
<feature type="chain" id="PRO_5037372983" evidence="1">
    <location>
        <begin position="25"/>
        <end position="285"/>
    </location>
</feature>
<keyword evidence="3" id="KW-1185">Reference proteome</keyword>
<gene>
    <name evidence="2" type="ORF">JIN87_25520</name>
</gene>
<sequence length="285" mass="31422">MNTRRIVVCFAAAALSFLAASASAQLRTPAASPFSSVEQKVGLTDVSIEYSRPSMKGREVFGGLVPFGAVWRTGANQPTKLTFSEDVVLGGKDVPAGTYALYTIPGEDEWTMIVYKSTELWGSFGYDQTNDQARFTVKPQQLSKEVETFTIGIDGLRNDSATVYLDWEKTRVAFSLEVDTTAQVLSQIEELKDKPEFQKVNVLFSAGTFYHEAGIELETALEWVSKACEKRKQPAYWMYARKARIEADLGLKAEAKASAEKTLELATAGGNPDYQKIAKEILAKL</sequence>
<comment type="caution">
    <text evidence="2">The sequence shown here is derived from an EMBL/GenBank/DDBJ whole genome shotgun (WGS) entry which is preliminary data.</text>
</comment>
<dbReference type="Proteomes" id="UP000617628">
    <property type="component" value="Unassembled WGS sequence"/>
</dbReference>
<organism evidence="2 3">
    <name type="scientific">Pelagicoccus mobilis</name>
    <dbReference type="NCBI Taxonomy" id="415221"/>
    <lineage>
        <taxon>Bacteria</taxon>
        <taxon>Pseudomonadati</taxon>
        <taxon>Verrucomicrobiota</taxon>
        <taxon>Opitutia</taxon>
        <taxon>Puniceicoccales</taxon>
        <taxon>Pelagicoccaceae</taxon>
        <taxon>Pelagicoccus</taxon>
    </lineage>
</organism>
<accession>A0A934S6H0</accession>
<dbReference type="EMBL" id="JAENIL010000078">
    <property type="protein sequence ID" value="MBK1880269.1"/>
    <property type="molecule type" value="Genomic_DNA"/>
</dbReference>
<name>A0A934S6H0_9BACT</name>